<accession>A0A5B7EFR4</accession>
<comment type="caution">
    <text evidence="2">The sequence shown here is derived from an EMBL/GenBank/DDBJ whole genome shotgun (WGS) entry which is preliminary data.</text>
</comment>
<sequence>MCHHPEEPKGTTGQAAGVPCSPARHLLQATPRSFLRHSASKSNTEGFHTVRQRRCNDSRSTHCYRHSRLLSASPPASPATPSLTGDPKTNITDPLAINTLFSRICSSSGREYF</sequence>
<name>A0A5B7EFR4_PORTR</name>
<feature type="region of interest" description="Disordered" evidence="1">
    <location>
        <begin position="67"/>
        <end position="92"/>
    </location>
</feature>
<reference evidence="2 3" key="1">
    <citation type="submission" date="2019-05" db="EMBL/GenBank/DDBJ databases">
        <title>Another draft genome of Portunus trituberculatus and its Hox gene families provides insights of decapod evolution.</title>
        <authorList>
            <person name="Jeong J.-H."/>
            <person name="Song I."/>
            <person name="Kim S."/>
            <person name="Choi T."/>
            <person name="Kim D."/>
            <person name="Ryu S."/>
            <person name="Kim W."/>
        </authorList>
    </citation>
    <scope>NUCLEOTIDE SEQUENCE [LARGE SCALE GENOMIC DNA]</scope>
    <source>
        <tissue evidence="2">Muscle</tissue>
    </source>
</reference>
<evidence type="ECO:0000313" key="2">
    <source>
        <dbReference type="EMBL" id="MPC32119.1"/>
    </source>
</evidence>
<protein>
    <submittedName>
        <fullName evidence="2">Uncharacterized protein</fullName>
    </submittedName>
</protein>
<evidence type="ECO:0000313" key="3">
    <source>
        <dbReference type="Proteomes" id="UP000324222"/>
    </source>
</evidence>
<keyword evidence="3" id="KW-1185">Reference proteome</keyword>
<dbReference type="EMBL" id="VSRR010002567">
    <property type="protein sequence ID" value="MPC32119.1"/>
    <property type="molecule type" value="Genomic_DNA"/>
</dbReference>
<dbReference type="AlphaFoldDB" id="A0A5B7EFR4"/>
<proteinExistence type="predicted"/>
<evidence type="ECO:0000256" key="1">
    <source>
        <dbReference type="SAM" id="MobiDB-lite"/>
    </source>
</evidence>
<feature type="region of interest" description="Disordered" evidence="1">
    <location>
        <begin position="1"/>
        <end position="22"/>
    </location>
</feature>
<dbReference type="Proteomes" id="UP000324222">
    <property type="component" value="Unassembled WGS sequence"/>
</dbReference>
<organism evidence="2 3">
    <name type="scientific">Portunus trituberculatus</name>
    <name type="common">Swimming crab</name>
    <name type="synonym">Neptunus trituberculatus</name>
    <dbReference type="NCBI Taxonomy" id="210409"/>
    <lineage>
        <taxon>Eukaryota</taxon>
        <taxon>Metazoa</taxon>
        <taxon>Ecdysozoa</taxon>
        <taxon>Arthropoda</taxon>
        <taxon>Crustacea</taxon>
        <taxon>Multicrustacea</taxon>
        <taxon>Malacostraca</taxon>
        <taxon>Eumalacostraca</taxon>
        <taxon>Eucarida</taxon>
        <taxon>Decapoda</taxon>
        <taxon>Pleocyemata</taxon>
        <taxon>Brachyura</taxon>
        <taxon>Eubrachyura</taxon>
        <taxon>Portunoidea</taxon>
        <taxon>Portunidae</taxon>
        <taxon>Portuninae</taxon>
        <taxon>Portunus</taxon>
    </lineage>
</organism>
<feature type="compositionally biased region" description="Low complexity" evidence="1">
    <location>
        <begin position="69"/>
        <end position="84"/>
    </location>
</feature>
<gene>
    <name evidence="2" type="ORF">E2C01_025425</name>
</gene>